<proteinExistence type="predicted"/>
<keyword evidence="3" id="KW-1185">Reference proteome</keyword>
<feature type="transmembrane region" description="Helical" evidence="1">
    <location>
        <begin position="81"/>
        <end position="100"/>
    </location>
</feature>
<feature type="transmembrane region" description="Helical" evidence="1">
    <location>
        <begin position="50"/>
        <end position="69"/>
    </location>
</feature>
<reference evidence="3" key="1">
    <citation type="submission" date="2016-10" db="EMBL/GenBank/DDBJ databases">
        <authorList>
            <person name="Varghese N."/>
            <person name="Submissions S."/>
        </authorList>
    </citation>
    <scope>NUCLEOTIDE SEQUENCE [LARGE SCALE GENOMIC DNA]</scope>
    <source>
        <strain evidence="3">DSM 23313</strain>
    </source>
</reference>
<dbReference type="Proteomes" id="UP000243588">
    <property type="component" value="Unassembled WGS sequence"/>
</dbReference>
<evidence type="ECO:0000256" key="1">
    <source>
        <dbReference type="SAM" id="Phobius"/>
    </source>
</evidence>
<protein>
    <recommendedName>
        <fullName evidence="4">VanZ like family protein</fullName>
    </recommendedName>
</protein>
<gene>
    <name evidence="2" type="ORF">SAMN05421818_102175</name>
</gene>
<evidence type="ECO:0008006" key="4">
    <source>
        <dbReference type="Google" id="ProtNLM"/>
    </source>
</evidence>
<dbReference type="STRING" id="702745.SAMN05421818_102175"/>
<sequence length="110" mass="12838">MLLLGVIIYILQRLGIVLPSFVNNYVNDLLAVPLTAWLTLAVLKQWKGYIFLLSPLMIMTIVFYFSVYFEWYLPQHNPRYTGDFIDVLCYIAGGIAFYFIQKKYIPSSKK</sequence>
<organism evidence="2 3">
    <name type="scientific">Myroides phaeus</name>
    <dbReference type="NCBI Taxonomy" id="702745"/>
    <lineage>
        <taxon>Bacteria</taxon>
        <taxon>Pseudomonadati</taxon>
        <taxon>Bacteroidota</taxon>
        <taxon>Flavobacteriia</taxon>
        <taxon>Flavobacteriales</taxon>
        <taxon>Flavobacteriaceae</taxon>
        <taxon>Myroides</taxon>
    </lineage>
</organism>
<name>A0A1G8BQ05_9FLAO</name>
<keyword evidence="1" id="KW-0472">Membrane</keyword>
<dbReference type="AlphaFoldDB" id="A0A1G8BQ05"/>
<keyword evidence="1" id="KW-1133">Transmembrane helix</keyword>
<evidence type="ECO:0000313" key="3">
    <source>
        <dbReference type="Proteomes" id="UP000243588"/>
    </source>
</evidence>
<accession>A0A1G8BQ05</accession>
<evidence type="ECO:0000313" key="2">
    <source>
        <dbReference type="EMBL" id="SDH35174.1"/>
    </source>
</evidence>
<keyword evidence="1" id="KW-0812">Transmembrane</keyword>
<dbReference type="EMBL" id="FNDQ01000002">
    <property type="protein sequence ID" value="SDH35174.1"/>
    <property type="molecule type" value="Genomic_DNA"/>
</dbReference>